<feature type="domain" description="Flagellar hook protein FlgE/F/G-like D1" evidence="10">
    <location>
        <begin position="96"/>
        <end position="147"/>
    </location>
</feature>
<dbReference type="AlphaFoldDB" id="A0A099TZ55"/>
<keyword evidence="11" id="KW-0966">Cell projection</keyword>
<evidence type="ECO:0000256" key="3">
    <source>
        <dbReference type="ARBA" id="ARBA00019015"/>
    </source>
</evidence>
<dbReference type="InterPro" id="IPR010810">
    <property type="entry name" value="Flagellin_hook_IN_motif"/>
</dbReference>
<keyword evidence="4 6" id="KW-0975">Bacterial flagellum</keyword>
<evidence type="ECO:0000259" key="8">
    <source>
        <dbReference type="Pfam" id="PF06429"/>
    </source>
</evidence>
<gene>
    <name evidence="11" type="primary">flgE_2</name>
    <name evidence="12" type="synonym">flgE</name>
    <name evidence="12" type="ORF">LS73_001470</name>
    <name evidence="11" type="ORF">NCTC12714_00080</name>
</gene>
<dbReference type="NCBIfam" id="TIGR03506">
    <property type="entry name" value="FlgEFG_subfam"/>
    <property type="match status" value="1"/>
</dbReference>
<dbReference type="Proteomes" id="UP000255139">
    <property type="component" value="Unassembled WGS sequence"/>
</dbReference>
<keyword evidence="14" id="KW-1185">Reference proteome</keyword>
<dbReference type="Pfam" id="PF00460">
    <property type="entry name" value="Flg_bb_rod"/>
    <property type="match status" value="1"/>
</dbReference>
<dbReference type="InterPro" id="IPR037058">
    <property type="entry name" value="Falgellar_hook_FlgE_sf"/>
</dbReference>
<name>A0A099TZ55_9HELI</name>
<dbReference type="PANTHER" id="PTHR30435">
    <property type="entry name" value="FLAGELLAR PROTEIN"/>
    <property type="match status" value="1"/>
</dbReference>
<keyword evidence="11" id="KW-0282">Flagellum</keyword>
<dbReference type="Proteomes" id="UP000029922">
    <property type="component" value="Unassembled WGS sequence"/>
</dbReference>
<comment type="subcellular location">
    <subcellularLocation>
        <location evidence="1 6">Bacterial flagellum basal body</location>
    </subcellularLocation>
</comment>
<evidence type="ECO:0000256" key="5">
    <source>
        <dbReference type="NCBIfam" id="TIGR02489"/>
    </source>
</evidence>
<dbReference type="GO" id="GO:0009425">
    <property type="term" value="C:bacterial-type flagellum basal body"/>
    <property type="evidence" value="ECO:0007669"/>
    <property type="project" value="UniProtKB-SubCell"/>
</dbReference>
<dbReference type="InterPro" id="IPR011491">
    <property type="entry name" value="FlgE_D2"/>
</dbReference>
<dbReference type="EMBL" id="UGJE01000002">
    <property type="protein sequence ID" value="STQ85305.1"/>
    <property type="molecule type" value="Genomic_DNA"/>
</dbReference>
<dbReference type="GO" id="GO:0044781">
    <property type="term" value="P:bacterial-type flagellum organization"/>
    <property type="evidence" value="ECO:0007669"/>
    <property type="project" value="InterPro"/>
</dbReference>
<comment type="similarity">
    <text evidence="2 6">Belongs to the flagella basal body rod proteins family.</text>
</comment>
<dbReference type="InterPro" id="IPR001444">
    <property type="entry name" value="Flag_bb_rod_N"/>
</dbReference>
<proteinExistence type="inferred from homology"/>
<dbReference type="STRING" id="216.LS73_02405"/>
<evidence type="ECO:0000259" key="10">
    <source>
        <dbReference type="Pfam" id="PF22692"/>
    </source>
</evidence>
<accession>A0A099TZ55</accession>
<dbReference type="GO" id="GO:0071978">
    <property type="term" value="P:bacterial-type flagellum-dependent swarming motility"/>
    <property type="evidence" value="ECO:0007669"/>
    <property type="project" value="TreeGrafter"/>
</dbReference>
<dbReference type="RefSeq" id="WP_034557132.1">
    <property type="nucleotide sequence ID" value="NZ_FZML01000017.1"/>
</dbReference>
<dbReference type="Pfam" id="PF22692">
    <property type="entry name" value="LlgE_F_G_D1"/>
    <property type="match status" value="1"/>
</dbReference>
<evidence type="ECO:0000313" key="12">
    <source>
        <dbReference type="EMBL" id="TLE01379.1"/>
    </source>
</evidence>
<evidence type="ECO:0000256" key="6">
    <source>
        <dbReference type="RuleBase" id="RU362116"/>
    </source>
</evidence>
<evidence type="ECO:0000259" key="9">
    <source>
        <dbReference type="Pfam" id="PF07559"/>
    </source>
</evidence>
<dbReference type="PANTHER" id="PTHR30435:SF19">
    <property type="entry name" value="FLAGELLAR BASAL-BODY ROD PROTEIN FLGG"/>
    <property type="match status" value="1"/>
</dbReference>
<feature type="domain" description="Flagellar basal body rod protein N-terminal" evidence="7">
    <location>
        <begin position="8"/>
        <end position="35"/>
    </location>
</feature>
<reference evidence="12 13" key="1">
    <citation type="journal article" date="2014" name="Genome Announc.">
        <title>Draft genome sequences of eight enterohepatic helicobacter species isolated from both laboratory and wild rodents.</title>
        <authorList>
            <person name="Sheh A."/>
            <person name="Shen Z."/>
            <person name="Fox J.G."/>
        </authorList>
    </citation>
    <scope>NUCLEOTIDE SEQUENCE [LARGE SCALE GENOMIC DNA]</scope>
    <source>
        <strain evidence="12 13">ST1</strain>
    </source>
</reference>
<dbReference type="Pfam" id="PF06429">
    <property type="entry name" value="Flg_bbr_C"/>
    <property type="match status" value="1"/>
</dbReference>
<dbReference type="EMBL" id="JRPD02000002">
    <property type="protein sequence ID" value="TLE01379.1"/>
    <property type="molecule type" value="Genomic_DNA"/>
</dbReference>
<dbReference type="Gene3D" id="2.60.98.20">
    <property type="entry name" value="Flagellar hook protein FlgE"/>
    <property type="match status" value="1"/>
</dbReference>
<evidence type="ECO:0000256" key="1">
    <source>
        <dbReference type="ARBA" id="ARBA00004117"/>
    </source>
</evidence>
<evidence type="ECO:0000259" key="7">
    <source>
        <dbReference type="Pfam" id="PF00460"/>
    </source>
</evidence>
<dbReference type="InterPro" id="IPR012835">
    <property type="entry name" value="FlgE_epsilon"/>
</dbReference>
<dbReference type="InterPro" id="IPR010930">
    <property type="entry name" value="Flg_bb/hook_C_dom"/>
</dbReference>
<evidence type="ECO:0000313" key="11">
    <source>
        <dbReference type="EMBL" id="STQ85305.1"/>
    </source>
</evidence>
<dbReference type="NCBIfam" id="TIGR02489">
    <property type="entry name" value="flgE_epsilon"/>
    <property type="match status" value="1"/>
</dbReference>
<reference evidence="11 14" key="2">
    <citation type="submission" date="2018-06" db="EMBL/GenBank/DDBJ databases">
        <authorList>
            <consortium name="Pathogen Informatics"/>
            <person name="Doyle S."/>
        </authorList>
    </citation>
    <scope>NUCLEOTIDE SEQUENCE [LARGE SCALE GENOMIC DNA]</scope>
    <source>
        <strain evidence="11 14">NCTC12714</strain>
    </source>
</reference>
<evidence type="ECO:0000256" key="2">
    <source>
        <dbReference type="ARBA" id="ARBA00009677"/>
    </source>
</evidence>
<organism evidence="11 14">
    <name type="scientific">Helicobacter muridarum</name>
    <dbReference type="NCBI Taxonomy" id="216"/>
    <lineage>
        <taxon>Bacteria</taxon>
        <taxon>Pseudomonadati</taxon>
        <taxon>Campylobacterota</taxon>
        <taxon>Epsilonproteobacteria</taxon>
        <taxon>Campylobacterales</taxon>
        <taxon>Helicobacteraceae</taxon>
        <taxon>Helicobacter</taxon>
    </lineage>
</organism>
<dbReference type="InterPro" id="IPR020013">
    <property type="entry name" value="Flagellar_FlgE/F/G"/>
</dbReference>
<dbReference type="Pfam" id="PF07559">
    <property type="entry name" value="FlgE_D2"/>
    <property type="match status" value="1"/>
</dbReference>
<dbReference type="Gene3D" id="3.30.70.2120">
    <property type="match status" value="1"/>
</dbReference>
<dbReference type="InterPro" id="IPR037925">
    <property type="entry name" value="FlgE/F/G-like"/>
</dbReference>
<evidence type="ECO:0000313" key="14">
    <source>
        <dbReference type="Proteomes" id="UP000255139"/>
    </source>
</evidence>
<dbReference type="InterPro" id="IPR053967">
    <property type="entry name" value="LlgE_F_G-like_D1"/>
</dbReference>
<evidence type="ECO:0000313" key="13">
    <source>
        <dbReference type="Proteomes" id="UP000029922"/>
    </source>
</evidence>
<evidence type="ECO:0000256" key="4">
    <source>
        <dbReference type="ARBA" id="ARBA00023143"/>
    </source>
</evidence>
<dbReference type="SUPFAM" id="SSF117143">
    <property type="entry name" value="Flagellar hook protein flgE"/>
    <property type="match status" value="2"/>
</dbReference>
<dbReference type="Pfam" id="PF07196">
    <property type="entry name" value="Flagellin_IN"/>
    <property type="match status" value="1"/>
</dbReference>
<keyword evidence="11" id="KW-0969">Cilium</keyword>
<sequence>MLKSLWSGVSGLQAHQVALDVESNNIANVNTVGFKYSRASFVDMLSQVKQIATSPYKNGLGGQNDFSVGMGVGINATTKVFSQGNTQNTDVKTDLAIEGDGFFIISRDRGETKNYTRDGEFLFDAKGNLVTNGGFVVQGWNRPPIDQGAGSTMTENEFFKVDNTGPLESIQVDPGMVMPARPTSKVILRANLSAGRHVDDVVNVSALDSTTYTAADGISPKYDSKGNLTQLGEDFGALFNADGDSFAIGENQGFWMSYRTSRLTNNVVATKEPSVVFINGQKVSFTNDSALSGTSTISAAVSAINAVRDKTGIEAYVDNGQLRLENRNEMDGDVNTKNVVITKSGTGAFSNFVEGDKDITAFRYRYTKSNDPDSTTGQFKTTEDLRALMQYDANMIKTPGVPYKDSTATVSVTLNRYGMFEIQNKDNDDGTTDNLQITASAYSSGQVSTNILLRDTMRALNTASLIEGGASVASGKLTHARHATSVDLFDSLGSKHTIRFEFTKSGGKEWTFRAIVPEPAQFVGGSPDNPNILEGGRVSFNNDGSLAGMNPPMLQFDPKNGSEAPQRIELNFGKNQTFDGLTSVDKRSETYNIGQNGYNAGDLMDVRFDSNGSLLGAFSNGKTLALAQVALASFSNSSGLQAEGNNIFSETGNSGEPIVGAANTGRRGGVSGSKLEMSNVDLSRALTQLIVVQRGFQANSKAITTSDQILNTLLSLKQ</sequence>
<protein>
    <recommendedName>
        <fullName evidence="3 5">Flagellar hook protein FlgE</fullName>
    </recommendedName>
</protein>
<dbReference type="OrthoDB" id="9804559at2"/>
<feature type="domain" description="Flagellar basal-body/hook protein C-terminal" evidence="8">
    <location>
        <begin position="675"/>
        <end position="716"/>
    </location>
</feature>
<feature type="domain" description="Flagellar hook protein FlgE D2" evidence="9">
    <location>
        <begin position="479"/>
        <end position="598"/>
    </location>
</feature>